<gene>
    <name evidence="2" type="ORF">EDD18DRAFT_1347207</name>
</gene>
<evidence type="ECO:0000313" key="3">
    <source>
        <dbReference type="Proteomes" id="UP001175228"/>
    </source>
</evidence>
<dbReference type="Proteomes" id="UP001175228">
    <property type="component" value="Unassembled WGS sequence"/>
</dbReference>
<sequence>MNAMDLYTPPSVLDAERCSCDSVECKCSSADKTMAITGVRVPDTQPPSLSDVSNIEPESD</sequence>
<keyword evidence="3" id="KW-1185">Reference proteome</keyword>
<dbReference type="AlphaFoldDB" id="A0AA39QHQ1"/>
<evidence type="ECO:0000256" key="1">
    <source>
        <dbReference type="SAM" id="MobiDB-lite"/>
    </source>
</evidence>
<protein>
    <submittedName>
        <fullName evidence="2">Uncharacterized protein</fullName>
    </submittedName>
</protein>
<accession>A0AA39QHQ1</accession>
<proteinExistence type="predicted"/>
<evidence type="ECO:0000313" key="2">
    <source>
        <dbReference type="EMBL" id="KAK0502576.1"/>
    </source>
</evidence>
<comment type="caution">
    <text evidence="2">The sequence shown here is derived from an EMBL/GenBank/DDBJ whole genome shotgun (WGS) entry which is preliminary data.</text>
</comment>
<name>A0AA39QHQ1_9AGAR</name>
<reference evidence="2" key="1">
    <citation type="submission" date="2023-06" db="EMBL/GenBank/DDBJ databases">
        <authorList>
            <consortium name="Lawrence Berkeley National Laboratory"/>
            <person name="Ahrendt S."/>
            <person name="Sahu N."/>
            <person name="Indic B."/>
            <person name="Wong-Bajracharya J."/>
            <person name="Merenyi Z."/>
            <person name="Ke H.-M."/>
            <person name="Monk M."/>
            <person name="Kocsube S."/>
            <person name="Drula E."/>
            <person name="Lipzen A."/>
            <person name="Balint B."/>
            <person name="Henrissat B."/>
            <person name="Andreopoulos B."/>
            <person name="Martin F.M."/>
            <person name="Harder C.B."/>
            <person name="Rigling D."/>
            <person name="Ford K.L."/>
            <person name="Foster G.D."/>
            <person name="Pangilinan J."/>
            <person name="Papanicolaou A."/>
            <person name="Barry K."/>
            <person name="LaButti K."/>
            <person name="Viragh M."/>
            <person name="Koriabine M."/>
            <person name="Yan M."/>
            <person name="Riley R."/>
            <person name="Champramary S."/>
            <person name="Plett K.L."/>
            <person name="Tsai I.J."/>
            <person name="Slot J."/>
            <person name="Sipos G."/>
            <person name="Plett J."/>
            <person name="Nagy L.G."/>
            <person name="Grigoriev I.V."/>
        </authorList>
    </citation>
    <scope>NUCLEOTIDE SEQUENCE</scope>
    <source>
        <strain evidence="2">HWK02</strain>
    </source>
</reference>
<feature type="region of interest" description="Disordered" evidence="1">
    <location>
        <begin position="40"/>
        <end position="60"/>
    </location>
</feature>
<dbReference type="EMBL" id="JAUEPU010000005">
    <property type="protein sequence ID" value="KAK0502576.1"/>
    <property type="molecule type" value="Genomic_DNA"/>
</dbReference>
<organism evidence="2 3">
    <name type="scientific">Armillaria luteobubalina</name>
    <dbReference type="NCBI Taxonomy" id="153913"/>
    <lineage>
        <taxon>Eukaryota</taxon>
        <taxon>Fungi</taxon>
        <taxon>Dikarya</taxon>
        <taxon>Basidiomycota</taxon>
        <taxon>Agaricomycotina</taxon>
        <taxon>Agaricomycetes</taxon>
        <taxon>Agaricomycetidae</taxon>
        <taxon>Agaricales</taxon>
        <taxon>Marasmiineae</taxon>
        <taxon>Physalacriaceae</taxon>
        <taxon>Armillaria</taxon>
    </lineage>
</organism>